<dbReference type="CDD" id="cd21631">
    <property type="entry name" value="RHH_CopG_NikR-like"/>
    <property type="match status" value="1"/>
</dbReference>
<keyword evidence="6" id="KW-0813">Transport</keyword>
<dbReference type="HOGENOM" id="CLU_685090_0_0_1"/>
<keyword evidence="14" id="KW-0408">Iron</keyword>
<keyword evidence="13" id="KW-0249">Electron transport</keyword>
<dbReference type="NCBIfam" id="NF006737">
    <property type="entry name" value="PRK09267.1-3"/>
    <property type="match status" value="1"/>
</dbReference>
<accession>A0A0A2VTP8</accession>
<dbReference type="NCBIfam" id="NF008671">
    <property type="entry name" value="PRK11675.1"/>
    <property type="match status" value="1"/>
</dbReference>
<keyword evidence="8" id="KW-0678">Repressor</keyword>
<dbReference type="InterPro" id="IPR050619">
    <property type="entry name" value="Flavodoxin"/>
</dbReference>
<evidence type="ECO:0000313" key="20">
    <source>
        <dbReference type="EMBL" id="KGQ11281.1"/>
    </source>
</evidence>
<comment type="similarity">
    <text evidence="3">Belongs to the flavodoxin family.</text>
</comment>
<dbReference type="Proteomes" id="UP000030106">
    <property type="component" value="Unassembled WGS sequence"/>
</dbReference>
<dbReference type="Gene3D" id="1.10.10.10">
    <property type="entry name" value="Winged helix-like DNA-binding domain superfamily/Winged helix DNA-binding domain"/>
    <property type="match status" value="1"/>
</dbReference>
<dbReference type="PANTHER" id="PTHR42809">
    <property type="entry name" value="FLAVODOXIN 2"/>
    <property type="match status" value="1"/>
</dbReference>
<dbReference type="SUPFAM" id="SSF52218">
    <property type="entry name" value="Flavoproteins"/>
    <property type="match status" value="1"/>
</dbReference>
<keyword evidence="9" id="KW-0285">Flavoprotein</keyword>
<evidence type="ECO:0000256" key="17">
    <source>
        <dbReference type="ARBA" id="ARBA00023163"/>
    </source>
</evidence>
<comment type="cofactor">
    <cofactor evidence="1">
        <name>FMN</name>
        <dbReference type="ChEBI" id="CHEBI:58210"/>
    </cofactor>
</comment>
<protein>
    <submittedName>
        <fullName evidence="20">Flavodoxin-1</fullName>
    </submittedName>
</protein>
<feature type="region of interest" description="Disordered" evidence="18">
    <location>
        <begin position="1"/>
        <end position="30"/>
    </location>
</feature>
<keyword evidence="12" id="KW-0862">Zinc</keyword>
<dbReference type="InterPro" id="IPR043135">
    <property type="entry name" value="Fur_C"/>
</dbReference>
<keyword evidence="11" id="KW-0479">Metal-binding</keyword>
<dbReference type="InterPro" id="IPR036390">
    <property type="entry name" value="WH_DNA-bd_sf"/>
</dbReference>
<dbReference type="NCBIfam" id="TIGR01752">
    <property type="entry name" value="flav_long"/>
    <property type="match status" value="1"/>
</dbReference>
<dbReference type="NCBIfam" id="NF006735">
    <property type="entry name" value="PRK09267.1-1"/>
    <property type="match status" value="1"/>
</dbReference>
<dbReference type="EMBL" id="ANFO01000228">
    <property type="protein sequence ID" value="KGQ11281.1"/>
    <property type="molecule type" value="Genomic_DNA"/>
</dbReference>
<keyword evidence="10" id="KW-0288">FMN</keyword>
<dbReference type="GO" id="GO:0046872">
    <property type="term" value="F:metal ion binding"/>
    <property type="evidence" value="ECO:0007669"/>
    <property type="project" value="UniProtKB-KW"/>
</dbReference>
<dbReference type="Pfam" id="PF01475">
    <property type="entry name" value="FUR"/>
    <property type="match status" value="1"/>
</dbReference>
<keyword evidence="15" id="KW-0805">Transcription regulation</keyword>
<keyword evidence="17" id="KW-0804">Transcription</keyword>
<feature type="compositionally biased region" description="Basic and acidic residues" evidence="18">
    <location>
        <begin position="1"/>
        <end position="20"/>
    </location>
</feature>
<proteinExistence type="inferred from homology"/>
<evidence type="ECO:0000259" key="19">
    <source>
        <dbReference type="PROSITE" id="PS50902"/>
    </source>
</evidence>
<evidence type="ECO:0000256" key="1">
    <source>
        <dbReference type="ARBA" id="ARBA00001917"/>
    </source>
</evidence>
<dbReference type="Gene3D" id="3.30.1490.190">
    <property type="match status" value="1"/>
</dbReference>
<evidence type="ECO:0000256" key="14">
    <source>
        <dbReference type="ARBA" id="ARBA00023004"/>
    </source>
</evidence>
<dbReference type="InterPro" id="IPR029039">
    <property type="entry name" value="Flavoprotein-like_sf"/>
</dbReference>
<dbReference type="InterPro" id="IPR010086">
    <property type="entry name" value="Flavodoxin_lc"/>
</dbReference>
<evidence type="ECO:0000256" key="7">
    <source>
        <dbReference type="ARBA" id="ARBA00022490"/>
    </source>
</evidence>
<evidence type="ECO:0000256" key="15">
    <source>
        <dbReference type="ARBA" id="ARBA00023015"/>
    </source>
</evidence>
<reference evidence="20 21" key="1">
    <citation type="submission" date="2012-10" db="EMBL/GenBank/DDBJ databases">
        <title>Genome sequencing and analysis of entomopathogenic fungi Beauveria bassiana D1-5.</title>
        <authorList>
            <person name="Li Q."/>
            <person name="Wang L."/>
            <person name="Zhang Z."/>
            <person name="Wang Q."/>
            <person name="Ren J."/>
            <person name="Wang M."/>
            <person name="Xu W."/>
            <person name="Wang J."/>
            <person name="Lu Y."/>
            <person name="Du Q."/>
            <person name="Sun Z."/>
        </authorList>
    </citation>
    <scope>NUCLEOTIDE SEQUENCE [LARGE SCALE GENOMIC DNA]</scope>
    <source>
        <strain evidence="20 21">D1-5</strain>
    </source>
</reference>
<dbReference type="AlphaFoldDB" id="A0A0A2VTP8"/>
<evidence type="ECO:0000256" key="6">
    <source>
        <dbReference type="ARBA" id="ARBA00022448"/>
    </source>
</evidence>
<evidence type="ECO:0000256" key="5">
    <source>
        <dbReference type="ARBA" id="ARBA00011738"/>
    </source>
</evidence>
<evidence type="ECO:0000256" key="11">
    <source>
        <dbReference type="ARBA" id="ARBA00022723"/>
    </source>
</evidence>
<comment type="similarity">
    <text evidence="4">Belongs to the Fur family.</text>
</comment>
<dbReference type="GO" id="GO:0003700">
    <property type="term" value="F:DNA-binding transcription factor activity"/>
    <property type="evidence" value="ECO:0007669"/>
    <property type="project" value="InterPro"/>
</dbReference>
<dbReference type="CDD" id="cd07153">
    <property type="entry name" value="Fur_like"/>
    <property type="match status" value="1"/>
</dbReference>
<dbReference type="GO" id="GO:0005737">
    <property type="term" value="C:cytoplasm"/>
    <property type="evidence" value="ECO:0007669"/>
    <property type="project" value="UniProtKB-SubCell"/>
</dbReference>
<evidence type="ECO:0000313" key="21">
    <source>
        <dbReference type="Proteomes" id="UP000030106"/>
    </source>
</evidence>
<dbReference type="Pfam" id="PF01402">
    <property type="entry name" value="RHH_1"/>
    <property type="match status" value="1"/>
</dbReference>
<comment type="subcellular location">
    <subcellularLocation>
        <location evidence="2">Cytoplasm</location>
    </subcellularLocation>
</comment>
<name>A0A0A2VTP8_BEABA</name>
<dbReference type="PANTHER" id="PTHR42809:SF1">
    <property type="entry name" value="FLAVODOXIN 1"/>
    <property type="match status" value="1"/>
</dbReference>
<dbReference type="STRING" id="1245745.A0A0A2VTP8"/>
<evidence type="ECO:0000256" key="10">
    <source>
        <dbReference type="ARBA" id="ARBA00022643"/>
    </source>
</evidence>
<evidence type="ECO:0000256" key="18">
    <source>
        <dbReference type="SAM" id="MobiDB-lite"/>
    </source>
</evidence>
<evidence type="ECO:0000256" key="9">
    <source>
        <dbReference type="ARBA" id="ARBA00022630"/>
    </source>
</evidence>
<dbReference type="PROSITE" id="PS50902">
    <property type="entry name" value="FLAVODOXIN_LIKE"/>
    <property type="match status" value="1"/>
</dbReference>
<dbReference type="GO" id="GO:0003677">
    <property type="term" value="F:DNA binding"/>
    <property type="evidence" value="ECO:0007669"/>
    <property type="project" value="UniProtKB-KW"/>
</dbReference>
<comment type="subunit">
    <text evidence="5">Homodimer.</text>
</comment>
<dbReference type="NCBIfam" id="NF006999">
    <property type="entry name" value="PRK09462.1"/>
    <property type="match status" value="1"/>
</dbReference>
<evidence type="ECO:0000256" key="8">
    <source>
        <dbReference type="ARBA" id="ARBA00022491"/>
    </source>
</evidence>
<feature type="domain" description="Flavodoxin-like" evidence="19">
    <location>
        <begin position="86"/>
        <end position="247"/>
    </location>
</feature>
<dbReference type="Gene3D" id="3.40.50.360">
    <property type="match status" value="1"/>
</dbReference>
<dbReference type="InterPro" id="IPR002145">
    <property type="entry name" value="CopG"/>
</dbReference>
<dbReference type="SUPFAM" id="SSF46785">
    <property type="entry name" value="Winged helix' DNA-binding domain"/>
    <property type="match status" value="1"/>
</dbReference>
<dbReference type="InterPro" id="IPR036388">
    <property type="entry name" value="WH-like_DNA-bd_sf"/>
</dbReference>
<keyword evidence="16" id="KW-0238">DNA-binding</keyword>
<dbReference type="InterPro" id="IPR008254">
    <property type="entry name" value="Flavodoxin/NO_synth"/>
</dbReference>
<dbReference type="GO" id="GO:0010181">
    <property type="term" value="F:FMN binding"/>
    <property type="evidence" value="ECO:0007669"/>
    <property type="project" value="InterPro"/>
</dbReference>
<dbReference type="NCBIfam" id="NF006739">
    <property type="entry name" value="PRK09267.1-5"/>
    <property type="match status" value="1"/>
</dbReference>
<dbReference type="InterPro" id="IPR002481">
    <property type="entry name" value="FUR"/>
</dbReference>
<evidence type="ECO:0000256" key="4">
    <source>
        <dbReference type="ARBA" id="ARBA00007957"/>
    </source>
</evidence>
<gene>
    <name evidence="20" type="ORF">BBAD15_g2982</name>
</gene>
<evidence type="ECO:0000256" key="12">
    <source>
        <dbReference type="ARBA" id="ARBA00022833"/>
    </source>
</evidence>
<dbReference type="Pfam" id="PF00258">
    <property type="entry name" value="Flavodoxin_1"/>
    <property type="match status" value="1"/>
</dbReference>
<keyword evidence="7" id="KW-0963">Cytoplasm</keyword>
<sequence>MAKEQTDRTTLDLFADERRPGRPKTNPLSRDEQLRINKRNQLKRDKVRGLKRVELKLNNDAVDALNQLADARNISRSELIEEMLLEQLKNLGDTGNTENIAKMIQKQLGKDVAEVHDIAKSSKEDLEGFDILLLGIPTWYYGEAQCDWDDFFPTLEEVDFNGKLVALFGCGDQEDYAEYFCDALGTIRDIIEPRGAAIVGHWPTAGYHFEASKGLADDDNFVGLAIDEDRQPELTAERVEKWFERIVKQQDNFRMTDNNTALKKAGLKVTLPRLKILEVLQEPVNHHVSAEDLYKRLIDMGEEIGLATVYRVLNQFDDAGIVTRHNFEGGKSVFELTQQHHHDHLICLDCGKVIEFSDDSIESRQREIAARHGIRLTNHSLYLYGHCAEGDCREDDTAHDPK</sequence>
<dbReference type="FunFam" id="3.30.1490.190:FF:000001">
    <property type="entry name" value="Ferric uptake regulation protein"/>
    <property type="match status" value="1"/>
</dbReference>
<evidence type="ECO:0000256" key="2">
    <source>
        <dbReference type="ARBA" id="ARBA00004496"/>
    </source>
</evidence>
<evidence type="ECO:0000256" key="13">
    <source>
        <dbReference type="ARBA" id="ARBA00022982"/>
    </source>
</evidence>
<organism evidence="20 21">
    <name type="scientific">Beauveria bassiana D1-5</name>
    <dbReference type="NCBI Taxonomy" id="1245745"/>
    <lineage>
        <taxon>Eukaryota</taxon>
        <taxon>Fungi</taxon>
        <taxon>Dikarya</taxon>
        <taxon>Ascomycota</taxon>
        <taxon>Pezizomycotina</taxon>
        <taxon>Sordariomycetes</taxon>
        <taxon>Hypocreomycetidae</taxon>
        <taxon>Hypocreales</taxon>
        <taxon>Cordycipitaceae</taxon>
        <taxon>Beauveria</taxon>
    </lineage>
</organism>
<dbReference type="FunFam" id="1.10.10.10:FF:000007">
    <property type="entry name" value="Ferric uptake regulation protein"/>
    <property type="match status" value="1"/>
</dbReference>
<comment type="caution">
    <text evidence="20">The sequence shown here is derived from an EMBL/GenBank/DDBJ whole genome shotgun (WGS) entry which is preliminary data.</text>
</comment>
<evidence type="ECO:0000256" key="16">
    <source>
        <dbReference type="ARBA" id="ARBA00023125"/>
    </source>
</evidence>
<evidence type="ECO:0000256" key="3">
    <source>
        <dbReference type="ARBA" id="ARBA00005267"/>
    </source>
</evidence>